<dbReference type="OrthoDB" id="372128at2157"/>
<dbReference type="SFLD" id="SFLDG01108">
    <property type="entry name" value="Uncharacterised_Radical_SAM_Su"/>
    <property type="match status" value="1"/>
</dbReference>
<dbReference type="Pfam" id="PF04055">
    <property type="entry name" value="Radical_SAM"/>
    <property type="match status" value="1"/>
</dbReference>
<evidence type="ECO:0000259" key="5">
    <source>
        <dbReference type="PROSITE" id="PS51918"/>
    </source>
</evidence>
<dbReference type="InterPro" id="IPR058240">
    <property type="entry name" value="rSAM_sf"/>
</dbReference>
<proteinExistence type="predicted"/>
<dbReference type="EMBL" id="FN869859">
    <property type="protein sequence ID" value="CCC82202.1"/>
    <property type="molecule type" value="Genomic_DNA"/>
</dbReference>
<evidence type="ECO:0000313" key="6">
    <source>
        <dbReference type="EMBL" id="CCC82202.1"/>
    </source>
</evidence>
<organism evidence="6 7">
    <name type="scientific">Thermoproteus tenax (strain ATCC 35583 / DSM 2078 / JCM 9277 / NBRC 100435 / Kra 1)</name>
    <dbReference type="NCBI Taxonomy" id="768679"/>
    <lineage>
        <taxon>Archaea</taxon>
        <taxon>Thermoproteota</taxon>
        <taxon>Thermoprotei</taxon>
        <taxon>Thermoproteales</taxon>
        <taxon>Thermoproteaceae</taxon>
        <taxon>Thermoproteus</taxon>
    </lineage>
</organism>
<protein>
    <submittedName>
        <fullName evidence="6">Pyruvate formate-lyase activating enzyme family protein</fullName>
    </submittedName>
</protein>
<sequence length="302" mass="33371">MYYNIKRGEIARGCQYCLLGAKAVIFITGLCRYRCFYCPVNREKFGRDAIYVNDVPVKSVDEIVEIVAESGASGAAITGGDPLAVPDRVFLTVRALKRELGEDFHIHLYTKPSSLNRETVDVLISSGIDEVRLHLLGWSEVSVKRPAIFALKQAGISLGVEVPAVPGLEKTIAEAVNRLAAEKLIDFVNINELDVSDSNFQSLERLGFKIRENSVVGSFESAKRLMELISSVSVHICRSKSKDLFQIGARVFREAMINAGENEYVVDDGSILYTEEGVHPNSPTSRSIRVKIKLGGRYLEVS</sequence>
<dbReference type="eggNOG" id="arCOG00932">
    <property type="taxonomic scope" value="Archaea"/>
</dbReference>
<dbReference type="PaxDb" id="768679-TTX_1575"/>
<keyword evidence="4" id="KW-0411">Iron-sulfur</keyword>
<evidence type="ECO:0000313" key="7">
    <source>
        <dbReference type="Proteomes" id="UP000002654"/>
    </source>
</evidence>
<dbReference type="PATRIC" id="fig|768679.9.peg.1597"/>
<keyword evidence="3" id="KW-0408">Iron</keyword>
<keyword evidence="7" id="KW-1185">Reference proteome</keyword>
<dbReference type="AlphaFoldDB" id="G4RKV7"/>
<dbReference type="Gene3D" id="3.20.20.70">
    <property type="entry name" value="Aldolase class I"/>
    <property type="match status" value="1"/>
</dbReference>
<feature type="domain" description="Radical SAM core" evidence="5">
    <location>
        <begin position="16"/>
        <end position="235"/>
    </location>
</feature>
<name>G4RKV7_THETK</name>
<evidence type="ECO:0000256" key="4">
    <source>
        <dbReference type="ARBA" id="ARBA00023014"/>
    </source>
</evidence>
<reference evidence="6 7" key="1">
    <citation type="journal article" date="2011" name="PLoS ONE">
        <title>The complete genome sequence of Thermoproteus tenax: a physiologically versatile member of the Crenarchaeota.</title>
        <authorList>
            <person name="Siebers B."/>
            <person name="Zaparty M."/>
            <person name="Raddatz G."/>
            <person name="Tjaden B."/>
            <person name="Albers S.V."/>
            <person name="Bell S.D."/>
            <person name="Blombach F."/>
            <person name="Kletzin A."/>
            <person name="Kyrpides N."/>
            <person name="Lanz C."/>
            <person name="Plagens A."/>
            <person name="Rampp M."/>
            <person name="Rosinus A."/>
            <person name="von Jan M."/>
            <person name="Makarova K.S."/>
            <person name="Klenk H.P."/>
            <person name="Schuster S.C."/>
            <person name="Hensel R."/>
        </authorList>
    </citation>
    <scope>NUCLEOTIDE SEQUENCE [LARGE SCALE GENOMIC DNA]</scope>
    <source>
        <strain evidence="7">ATCC 35583 / DSM 2078 / JCM 9277 / NBRC 100435 / Kra 1</strain>
    </source>
</reference>
<keyword evidence="6" id="KW-0670">Pyruvate</keyword>
<dbReference type="PANTHER" id="PTHR43288">
    <property type="entry name" value="BIOTIN SYNTHASE-RELATED PROTEIN, RADICAL SAM SUPERFAMILY"/>
    <property type="match status" value="1"/>
</dbReference>
<dbReference type="PROSITE" id="PS51918">
    <property type="entry name" value="RADICAL_SAM"/>
    <property type="match status" value="1"/>
</dbReference>
<dbReference type="SUPFAM" id="SSF102114">
    <property type="entry name" value="Radical SAM enzymes"/>
    <property type="match status" value="1"/>
</dbReference>
<dbReference type="SFLD" id="SFLDS00029">
    <property type="entry name" value="Radical_SAM"/>
    <property type="match status" value="1"/>
</dbReference>
<dbReference type="Proteomes" id="UP000002654">
    <property type="component" value="Chromosome"/>
</dbReference>
<evidence type="ECO:0000256" key="3">
    <source>
        <dbReference type="ARBA" id="ARBA00023004"/>
    </source>
</evidence>
<dbReference type="InterPro" id="IPR007197">
    <property type="entry name" value="rSAM"/>
</dbReference>
<dbReference type="CDD" id="cd01335">
    <property type="entry name" value="Radical_SAM"/>
    <property type="match status" value="1"/>
</dbReference>
<dbReference type="InterPro" id="IPR013785">
    <property type="entry name" value="Aldolase_TIM"/>
</dbReference>
<dbReference type="PANTHER" id="PTHR43288:SF1">
    <property type="entry name" value="GLYCYL-RADICAL ENZYME ACTIVATING ENZYME MJ0021-RELATED"/>
    <property type="match status" value="1"/>
</dbReference>
<dbReference type="GO" id="GO:0003824">
    <property type="term" value="F:catalytic activity"/>
    <property type="evidence" value="ECO:0007669"/>
    <property type="project" value="InterPro"/>
</dbReference>
<dbReference type="HOGENOM" id="CLU_053467_0_0_2"/>
<dbReference type="GeneID" id="11262457"/>
<accession>G4RKV7</accession>
<gene>
    <name evidence="6" type="ordered locus">TTX_1575</name>
</gene>
<keyword evidence="2" id="KW-0479">Metal-binding</keyword>
<keyword evidence="1" id="KW-0949">S-adenosyl-L-methionine</keyword>
<dbReference type="GO" id="GO:0051536">
    <property type="term" value="F:iron-sulfur cluster binding"/>
    <property type="evidence" value="ECO:0007669"/>
    <property type="project" value="UniProtKB-KW"/>
</dbReference>
<dbReference type="GO" id="GO:0046872">
    <property type="term" value="F:metal ion binding"/>
    <property type="evidence" value="ECO:0007669"/>
    <property type="project" value="UniProtKB-KW"/>
</dbReference>
<dbReference type="STRING" id="768679.TTX_1575"/>
<evidence type="ECO:0000256" key="2">
    <source>
        <dbReference type="ARBA" id="ARBA00022723"/>
    </source>
</evidence>
<dbReference type="RefSeq" id="WP_014127456.1">
    <property type="nucleotide sequence ID" value="NC_016070.1"/>
</dbReference>
<evidence type="ECO:0000256" key="1">
    <source>
        <dbReference type="ARBA" id="ARBA00022691"/>
    </source>
</evidence>
<dbReference type="KEGG" id="ttn:TTX_1575"/>
<dbReference type="InterPro" id="IPR040087">
    <property type="entry name" value="MJ0021-like"/>
</dbReference>